<dbReference type="InterPro" id="IPR056884">
    <property type="entry name" value="NPHP3-like_N"/>
</dbReference>
<dbReference type="PANTHER" id="PTHR10039">
    <property type="entry name" value="AMELOGENIN"/>
    <property type="match status" value="1"/>
</dbReference>
<dbReference type="PANTHER" id="PTHR10039:SF5">
    <property type="entry name" value="NACHT DOMAIN-CONTAINING PROTEIN"/>
    <property type="match status" value="1"/>
</dbReference>
<reference evidence="3" key="1">
    <citation type="submission" date="2015-01" db="EMBL/GenBank/DDBJ databases">
        <authorList>
            <person name="Durling Mikael"/>
        </authorList>
    </citation>
    <scope>NUCLEOTIDE SEQUENCE</scope>
</reference>
<evidence type="ECO:0000313" key="3">
    <source>
        <dbReference type="EMBL" id="CEO55425.1"/>
    </source>
</evidence>
<gene>
    <name evidence="3" type="ORF">BN869_000011483_1</name>
</gene>
<protein>
    <recommendedName>
        <fullName evidence="2">Nephrocystin 3-like N-terminal domain-containing protein</fullName>
    </recommendedName>
</protein>
<feature type="domain" description="Nephrocystin 3-like N-terminal" evidence="2">
    <location>
        <begin position="291"/>
        <end position="348"/>
    </location>
</feature>
<evidence type="ECO:0000256" key="1">
    <source>
        <dbReference type="ARBA" id="ARBA00022737"/>
    </source>
</evidence>
<dbReference type="EMBL" id="CDPU01000052">
    <property type="protein sequence ID" value="CEO55425.1"/>
    <property type="molecule type" value="Genomic_DNA"/>
</dbReference>
<accession>A0A0B7KKR8</accession>
<dbReference type="AlphaFoldDB" id="A0A0B7KKR8"/>
<evidence type="ECO:0000259" key="2">
    <source>
        <dbReference type="Pfam" id="PF24883"/>
    </source>
</evidence>
<keyword evidence="1" id="KW-0677">Repeat</keyword>
<sequence>MSGFEVLGLACSIFQTISFAHETLNICTALYHNQEPLDANVEEVVSSMIVAAEKVTAICDKNKRLNDDIAQIVSGCKNDALGEEIARIAKKCTKIASQLKLEVAKITRLQGGRKLWNTTRVAFLSSLKKSKLEKLNENLCSYREQMQALLITQIWAVTKANNLTQDPGFRNRDVDVQDFIANLEKGYTKIEDLLKRQAASTQDHITDQVGMAKRDISDYTKRLLDKMIDDEATKAQHGRLRQSFEFPDMNSRRNAILDPQDASFERVFFSYTNVINRKCSPETGEIDVVWQSFVDWLRSHQPLFWIQGKPGAGKSTLMKYIVNHKETQKLLDQWCPKCRILSHYFWKIVQQWRTTSRGCTAP</sequence>
<dbReference type="Pfam" id="PF24883">
    <property type="entry name" value="NPHP3_N"/>
    <property type="match status" value="1"/>
</dbReference>
<organism evidence="3">
    <name type="scientific">Bionectria ochroleuca</name>
    <name type="common">Gliocladium roseum</name>
    <dbReference type="NCBI Taxonomy" id="29856"/>
    <lineage>
        <taxon>Eukaryota</taxon>
        <taxon>Fungi</taxon>
        <taxon>Dikarya</taxon>
        <taxon>Ascomycota</taxon>
        <taxon>Pezizomycotina</taxon>
        <taxon>Sordariomycetes</taxon>
        <taxon>Hypocreomycetidae</taxon>
        <taxon>Hypocreales</taxon>
        <taxon>Bionectriaceae</taxon>
        <taxon>Clonostachys</taxon>
    </lineage>
</organism>
<name>A0A0B7KKR8_BIOOC</name>
<proteinExistence type="predicted"/>